<reference evidence="2" key="2">
    <citation type="journal article" date="2019" name="IMA Fungus">
        <title>Genome sequencing and comparison of five Tilletia species to identify candidate genes for the detection of regulated species infecting wheat.</title>
        <authorList>
            <person name="Nguyen H.D.T."/>
            <person name="Sultana T."/>
            <person name="Kesanakurti P."/>
            <person name="Hambleton S."/>
        </authorList>
    </citation>
    <scope>NUCLEOTIDE SEQUENCE</scope>
    <source>
        <strain evidence="2">DAOMC 236416</strain>
    </source>
</reference>
<dbReference type="EMBL" id="LWDF02001325">
    <property type="protein sequence ID" value="KAE8239392.1"/>
    <property type="molecule type" value="Genomic_DNA"/>
</dbReference>
<evidence type="ECO:0000313" key="2">
    <source>
        <dbReference type="EMBL" id="KAE8239392.1"/>
    </source>
</evidence>
<name>A0A8T8SGX3_9BASI</name>
<evidence type="ECO:0000313" key="3">
    <source>
        <dbReference type="Proteomes" id="UP000077521"/>
    </source>
</evidence>
<evidence type="ECO:0000256" key="1">
    <source>
        <dbReference type="SAM" id="MobiDB-lite"/>
    </source>
</evidence>
<comment type="caution">
    <text evidence="2">The sequence shown here is derived from an EMBL/GenBank/DDBJ whole genome shotgun (WGS) entry which is preliminary data.</text>
</comment>
<sequence>MIDRFHAGQSSSSSSSFSLSSPFAAAALTVLSMSGSAGASSSNAQDYNPSFSTTSAPAESSSAVQRRTLDGACSSSVTFTAFNFSTQPKICLHTPGMFPDVSAAFAIFRSLASTFNRSSIALICLSRMSLERKRLVPSSSRSDSCSCSESCATFLTAAALVTFTLPFSRSGEGGTELPSLFTTGEEASAHASHRVQAAHIRHTKAAGQPWSEEREAQWQQYAKNAPEPGPHSRWTITAATSALPCPYSIRPFSEAQQNWMMSRKEGIDLVLAAGAHDADRQDPDKAQEDFDLDDYIKKRRMARAAVAIERKTVLSAVPYDNALKQLAAHDFADPIFSASCSRCGEGFLANKSTQHRCGPEDSATPIAQHQSVTRRMILTTTELMDLFGEPSLDEDWAEPYRLLSISDVLETSALWSAFADYAFKRWPGPLVALHETVSSDSAPFLFAPKEQSTPAALEYEALLWAVTTLLEDVHGHEALESPRRLQPQKRTTLVAAMQHDHVDAVIRVRCGENELCDYDDFVSRVNSKGGPRQLQHRHTPPVEASAKGKDPVRQLQPKVERCIKTLFDLPVWMVRDLLLQEPVSRPAPQGQSILFYGISSERLAFIGARPLQQAGTTTSTVSQPRKRRSTTYIVDSAANSAFSRCLRSFFRCLAPGFFFLDLFRRVACDGPLSCPYVGSPAAFRLSSAIFLRRMALKWLRVFFMLWRR</sequence>
<accession>A0A8T8SGX3</accession>
<dbReference type="Proteomes" id="UP000077521">
    <property type="component" value="Unassembled WGS sequence"/>
</dbReference>
<keyword evidence="3" id="KW-1185">Reference proteome</keyword>
<gene>
    <name evidence="2" type="ORF">A4X13_0g8230</name>
</gene>
<proteinExistence type="predicted"/>
<organism evidence="2 3">
    <name type="scientific">Tilletia indica</name>
    <dbReference type="NCBI Taxonomy" id="43049"/>
    <lineage>
        <taxon>Eukaryota</taxon>
        <taxon>Fungi</taxon>
        <taxon>Dikarya</taxon>
        <taxon>Basidiomycota</taxon>
        <taxon>Ustilaginomycotina</taxon>
        <taxon>Exobasidiomycetes</taxon>
        <taxon>Tilletiales</taxon>
        <taxon>Tilletiaceae</taxon>
        <taxon>Tilletia</taxon>
    </lineage>
</organism>
<reference evidence="2" key="1">
    <citation type="submission" date="2016-04" db="EMBL/GenBank/DDBJ databases">
        <authorList>
            <person name="Nguyen H.D."/>
            <person name="Samba Siva P."/>
            <person name="Cullis J."/>
            <person name="Levesque C.A."/>
            <person name="Hambleton S."/>
        </authorList>
    </citation>
    <scope>NUCLEOTIDE SEQUENCE</scope>
    <source>
        <strain evidence="2">DAOMC 236416</strain>
    </source>
</reference>
<dbReference type="AlphaFoldDB" id="A0A8T8SGX3"/>
<feature type="region of interest" description="Disordered" evidence="1">
    <location>
        <begin position="527"/>
        <end position="551"/>
    </location>
</feature>
<protein>
    <submittedName>
        <fullName evidence="2">Uncharacterized protein</fullName>
    </submittedName>
</protein>